<dbReference type="InterPro" id="IPR006132">
    <property type="entry name" value="Asp/Orn_carbamoyltranf_P-bd"/>
</dbReference>
<dbReference type="PRINTS" id="PR00100">
    <property type="entry name" value="AOTCASE"/>
</dbReference>
<comment type="function">
    <text evidence="1">Reversibly catalyzes the transfer of the carbamoyl group from carbamoyl phosphate (CP) to the N(epsilon) atom of ornithine (ORN) to produce L-citrulline.</text>
</comment>
<evidence type="ECO:0000256" key="6">
    <source>
        <dbReference type="ARBA" id="ARBA00048772"/>
    </source>
</evidence>
<keyword evidence="11" id="KW-1185">Reference proteome</keyword>
<dbReference type="SUPFAM" id="SSF53671">
    <property type="entry name" value="Aspartate/ornithine carbamoyltransferase"/>
    <property type="match status" value="1"/>
</dbReference>
<evidence type="ECO:0000313" key="11">
    <source>
        <dbReference type="Proteomes" id="UP000025061"/>
    </source>
</evidence>
<dbReference type="InterPro" id="IPR006130">
    <property type="entry name" value="Asp/Orn_carbamoylTrfase"/>
</dbReference>
<evidence type="ECO:0000256" key="5">
    <source>
        <dbReference type="ARBA" id="ARBA00022679"/>
    </source>
</evidence>
<dbReference type="GO" id="GO:0005737">
    <property type="term" value="C:cytoplasm"/>
    <property type="evidence" value="ECO:0007669"/>
    <property type="project" value="UniProtKB-SubCell"/>
</dbReference>
<comment type="subcellular location">
    <subcellularLocation>
        <location evidence="7">Cytoplasm</location>
    </subcellularLocation>
</comment>
<dbReference type="AlphaFoldDB" id="A0A059G098"/>
<feature type="binding site" evidence="7">
    <location>
        <begin position="147"/>
        <end position="150"/>
    </location>
    <ligand>
        <name>carbamoyl phosphate</name>
        <dbReference type="ChEBI" id="CHEBI:58228"/>
    </ligand>
</feature>
<dbReference type="InterPro" id="IPR002292">
    <property type="entry name" value="Orn/put_carbamltrans"/>
</dbReference>
<dbReference type="EC" id="2.1.3.3" evidence="4 7"/>
<feature type="binding site" evidence="7">
    <location>
        <begin position="242"/>
        <end position="243"/>
    </location>
    <ligand>
        <name>L-ornithine</name>
        <dbReference type="ChEBI" id="CHEBI:46911"/>
    </ligand>
</feature>
<protein>
    <recommendedName>
        <fullName evidence="4 7">Ornithine carbamoyltransferase</fullName>
        <shortName evidence="7">OTCase</shortName>
        <ecNumber evidence="4 7">2.1.3.3</ecNumber>
    </recommendedName>
</protein>
<comment type="catalytic activity">
    <reaction evidence="6 7">
        <text>carbamoyl phosphate + L-ornithine = L-citrulline + phosphate + H(+)</text>
        <dbReference type="Rhea" id="RHEA:19513"/>
        <dbReference type="ChEBI" id="CHEBI:15378"/>
        <dbReference type="ChEBI" id="CHEBI:43474"/>
        <dbReference type="ChEBI" id="CHEBI:46911"/>
        <dbReference type="ChEBI" id="CHEBI:57743"/>
        <dbReference type="ChEBI" id="CHEBI:58228"/>
        <dbReference type="EC" id="2.1.3.3"/>
    </reaction>
</comment>
<sequence length="319" mass="34676">MRRPFFCGAAPMTIRHFLDIWPLESAELRAILDQAHAMKKARAGWPKGKIDAGAPLDGHTLAMIFEKSSTRTRFSFDMAMRQLGGSSITATSNDMQLGRGETVEDTAKVLSRFVDAVMIRANDHADVEAFADAASVPVINGLTDRSHPCQIMADLMTLEEHGLTLRGARLAWVGDGNNVCASFIHAAPKFGFSLAVGTPKRFAPDEDDLEIAAELQGRIDLYETAEEAVAGADVVIADTFVSMGDVDAERRLEILDPYAVTEELMELAAGGAKFLHCLPAHRGEEVDAEVIDGPASLVFDEAENRLHAQKAILRWCLGK</sequence>
<dbReference type="Pfam" id="PF02729">
    <property type="entry name" value="OTCace_N"/>
    <property type="match status" value="1"/>
</dbReference>
<comment type="pathway">
    <text evidence="2">Amino-acid biosynthesis; L-arginine biosynthesis; L-arginine from L-ornithine and carbamoyl phosphate: step 1/3.</text>
</comment>
<dbReference type="InterPro" id="IPR036901">
    <property type="entry name" value="Asp/Orn_carbamoylTrfase_sf"/>
</dbReference>
<dbReference type="Pfam" id="PF00185">
    <property type="entry name" value="OTCace"/>
    <property type="match status" value="1"/>
</dbReference>
<feature type="domain" description="Aspartate/ornithine carbamoyltransferase carbamoyl-P binding" evidence="9">
    <location>
        <begin position="15"/>
        <end position="160"/>
    </location>
</feature>
<dbReference type="PANTHER" id="PTHR45753:SF3">
    <property type="entry name" value="ORNITHINE TRANSCARBAMYLASE, MITOCHONDRIAL"/>
    <property type="match status" value="1"/>
</dbReference>
<dbReference type="NCBIfam" id="TIGR00658">
    <property type="entry name" value="orni_carb_tr"/>
    <property type="match status" value="1"/>
</dbReference>
<dbReference type="InterPro" id="IPR006131">
    <property type="entry name" value="Asp_carbamoyltransf_Asp/Orn-bd"/>
</dbReference>
<dbReference type="PATRIC" id="fig|1280951.3.peg.458"/>
<name>A0A059G098_9PROT</name>
<dbReference type="EMBL" id="ARYI01000001">
    <property type="protein sequence ID" value="KCZ96468.1"/>
    <property type="molecule type" value="Genomic_DNA"/>
</dbReference>
<evidence type="ECO:0000256" key="2">
    <source>
        <dbReference type="ARBA" id="ARBA00004975"/>
    </source>
</evidence>
<evidence type="ECO:0000256" key="4">
    <source>
        <dbReference type="ARBA" id="ARBA00013007"/>
    </source>
</evidence>
<dbReference type="Gene3D" id="3.40.50.1370">
    <property type="entry name" value="Aspartate/ornithine carbamoyltransferase"/>
    <property type="match status" value="2"/>
</dbReference>
<feature type="binding site" evidence="7">
    <location>
        <begin position="69"/>
        <end position="72"/>
    </location>
    <ligand>
        <name>carbamoyl phosphate</name>
        <dbReference type="ChEBI" id="CHEBI:58228"/>
    </ligand>
</feature>
<comment type="similarity">
    <text evidence="3 7">Belongs to the aspartate/ornithine carbamoyltransferase superfamily. OTCase family.</text>
</comment>
<keyword evidence="5 7" id="KW-0808">Transferase</keyword>
<evidence type="ECO:0000259" key="9">
    <source>
        <dbReference type="Pfam" id="PF02729"/>
    </source>
</evidence>
<evidence type="ECO:0000259" key="8">
    <source>
        <dbReference type="Pfam" id="PF00185"/>
    </source>
</evidence>
<dbReference type="InterPro" id="IPR024904">
    <property type="entry name" value="OTCase_ArgI"/>
</dbReference>
<feature type="binding site" evidence="7">
    <location>
        <position position="238"/>
    </location>
    <ligand>
        <name>L-ornithine</name>
        <dbReference type="ChEBI" id="CHEBI:46911"/>
    </ligand>
</feature>
<feature type="binding site" evidence="7">
    <location>
        <position position="305"/>
    </location>
    <ligand>
        <name>carbamoyl phosphate</name>
        <dbReference type="ChEBI" id="CHEBI:58228"/>
    </ligand>
</feature>
<evidence type="ECO:0000313" key="10">
    <source>
        <dbReference type="EMBL" id="KCZ96468.1"/>
    </source>
</evidence>
<evidence type="ECO:0000256" key="3">
    <source>
        <dbReference type="ARBA" id="ARBA00007805"/>
    </source>
</evidence>
<feature type="binding site" evidence="7">
    <location>
        <position position="96"/>
    </location>
    <ligand>
        <name>carbamoyl phosphate</name>
        <dbReference type="ChEBI" id="CHEBI:58228"/>
    </ligand>
</feature>
<dbReference type="GO" id="GO:0042450">
    <property type="term" value="P:L-arginine biosynthetic process via ornithine"/>
    <property type="evidence" value="ECO:0007669"/>
    <property type="project" value="UniProtKB-UniRule"/>
</dbReference>
<proteinExistence type="inferred from homology"/>
<feature type="binding site" evidence="7">
    <location>
        <position position="178"/>
    </location>
    <ligand>
        <name>L-ornithine</name>
        <dbReference type="ChEBI" id="CHEBI:46911"/>
    </ligand>
</feature>
<dbReference type="FunFam" id="3.40.50.1370:FF:000008">
    <property type="entry name" value="Ornithine carbamoyltransferase"/>
    <property type="match status" value="1"/>
</dbReference>
<keyword evidence="7" id="KW-0963">Cytoplasm</keyword>
<dbReference type="PRINTS" id="PR00102">
    <property type="entry name" value="OTCASE"/>
</dbReference>
<dbReference type="PROSITE" id="PS00097">
    <property type="entry name" value="CARBAMOYLTRANSFERASE"/>
    <property type="match status" value="1"/>
</dbReference>
<dbReference type="GO" id="GO:0019240">
    <property type="term" value="P:citrulline biosynthetic process"/>
    <property type="evidence" value="ECO:0007669"/>
    <property type="project" value="TreeGrafter"/>
</dbReference>
<gene>
    <name evidence="10" type="ORF">HHI_02275</name>
</gene>
<feature type="binding site" evidence="7">
    <location>
        <position position="120"/>
    </location>
    <ligand>
        <name>carbamoyl phosphate</name>
        <dbReference type="ChEBI" id="CHEBI:58228"/>
    </ligand>
</feature>
<dbReference type="PANTHER" id="PTHR45753">
    <property type="entry name" value="ORNITHINE CARBAMOYLTRANSFERASE, MITOCHONDRIAL"/>
    <property type="match status" value="1"/>
</dbReference>
<evidence type="ECO:0000256" key="1">
    <source>
        <dbReference type="ARBA" id="ARBA00003822"/>
    </source>
</evidence>
<feature type="binding site" evidence="7">
    <location>
        <begin position="277"/>
        <end position="278"/>
    </location>
    <ligand>
        <name>carbamoyl phosphate</name>
        <dbReference type="ChEBI" id="CHEBI:58228"/>
    </ligand>
</feature>
<dbReference type="Proteomes" id="UP000025061">
    <property type="component" value="Unassembled WGS sequence"/>
</dbReference>
<dbReference type="GO" id="GO:0016597">
    <property type="term" value="F:amino acid binding"/>
    <property type="evidence" value="ECO:0007669"/>
    <property type="project" value="InterPro"/>
</dbReference>
<dbReference type="HAMAP" id="MF_01109">
    <property type="entry name" value="OTCase"/>
    <property type="match status" value="1"/>
</dbReference>
<dbReference type="NCBIfam" id="NF001986">
    <property type="entry name" value="PRK00779.1"/>
    <property type="match status" value="1"/>
</dbReference>
<feature type="domain" description="Aspartate/ornithine carbamoyltransferase Asp/Orn-binding" evidence="8">
    <location>
        <begin position="167"/>
        <end position="315"/>
    </location>
</feature>
<dbReference type="GO" id="GO:0004585">
    <property type="term" value="F:ornithine carbamoyltransferase activity"/>
    <property type="evidence" value="ECO:0007669"/>
    <property type="project" value="UniProtKB-UniRule"/>
</dbReference>
<evidence type="ECO:0000256" key="7">
    <source>
        <dbReference type="HAMAP-Rule" id="MF_01109"/>
    </source>
</evidence>
<comment type="caution">
    <text evidence="10">The sequence shown here is derived from an EMBL/GenBank/DDBJ whole genome shotgun (WGS) entry which is preliminary data.</text>
</comment>
<accession>A0A059G098</accession>
<reference evidence="10 11" key="1">
    <citation type="submission" date="2013-04" db="EMBL/GenBank/DDBJ databases">
        <title>Hyphomonas hirschiana VP5 Genome Sequencing.</title>
        <authorList>
            <person name="Lai Q."/>
            <person name="Shao Z."/>
        </authorList>
    </citation>
    <scope>NUCLEOTIDE SEQUENCE [LARGE SCALE GENOMIC DNA]</scope>
    <source>
        <strain evidence="10 11">VP5</strain>
    </source>
</reference>
<organism evidence="10 11">
    <name type="scientific">Hyphomonas hirschiana VP5</name>
    <dbReference type="NCBI Taxonomy" id="1280951"/>
    <lineage>
        <taxon>Bacteria</taxon>
        <taxon>Pseudomonadati</taxon>
        <taxon>Pseudomonadota</taxon>
        <taxon>Alphaproteobacteria</taxon>
        <taxon>Hyphomonadales</taxon>
        <taxon>Hyphomonadaceae</taxon>
        <taxon>Hyphomonas</taxon>
    </lineage>
</organism>